<name>A0A3M7PGC7_BRAPC</name>
<dbReference type="FunFam" id="3.40.50.300:FF:000284">
    <property type="entry name" value="probable ATP-dependent RNA helicase YTHDC2"/>
    <property type="match status" value="1"/>
</dbReference>
<dbReference type="SMART" id="SM00487">
    <property type="entry name" value="DEXDc"/>
    <property type="match status" value="1"/>
</dbReference>
<keyword evidence="5 10" id="KW-0347">Helicase</keyword>
<dbReference type="EC" id="3.6.4.13" evidence="2"/>
<dbReference type="InterPro" id="IPR001650">
    <property type="entry name" value="Helicase_C-like"/>
</dbReference>
<keyword evidence="4 10" id="KW-0378">Hydrolase</keyword>
<feature type="region of interest" description="Disordered" evidence="7">
    <location>
        <begin position="346"/>
        <end position="365"/>
    </location>
</feature>
<evidence type="ECO:0000256" key="1">
    <source>
        <dbReference type="ARBA" id="ARBA00008792"/>
    </source>
</evidence>
<dbReference type="InterPro" id="IPR027417">
    <property type="entry name" value="P-loop_NTPase"/>
</dbReference>
<comment type="caution">
    <text evidence="10">The sequence shown here is derived from an EMBL/GenBank/DDBJ whole genome shotgun (WGS) entry which is preliminary data.</text>
</comment>
<dbReference type="STRING" id="10195.A0A3M7PGC7"/>
<dbReference type="InterPro" id="IPR007502">
    <property type="entry name" value="Helicase-assoc_dom"/>
</dbReference>
<feature type="compositionally biased region" description="Polar residues" evidence="7">
    <location>
        <begin position="945"/>
        <end position="978"/>
    </location>
</feature>
<gene>
    <name evidence="10" type="ORF">BpHYR1_003864</name>
</gene>
<dbReference type="GO" id="GO:0016887">
    <property type="term" value="F:ATP hydrolysis activity"/>
    <property type="evidence" value="ECO:0007669"/>
    <property type="project" value="TreeGrafter"/>
</dbReference>
<keyword evidence="11" id="KW-1185">Reference proteome</keyword>
<evidence type="ECO:0000256" key="2">
    <source>
        <dbReference type="ARBA" id="ARBA00012552"/>
    </source>
</evidence>
<dbReference type="PROSITE" id="PS51194">
    <property type="entry name" value="HELICASE_CTER"/>
    <property type="match status" value="1"/>
</dbReference>
<evidence type="ECO:0000256" key="4">
    <source>
        <dbReference type="ARBA" id="ARBA00022801"/>
    </source>
</evidence>
<dbReference type="GO" id="GO:0003723">
    <property type="term" value="F:RNA binding"/>
    <property type="evidence" value="ECO:0007669"/>
    <property type="project" value="TreeGrafter"/>
</dbReference>
<dbReference type="Gene3D" id="3.40.50.300">
    <property type="entry name" value="P-loop containing nucleotide triphosphate hydrolases"/>
    <property type="match status" value="2"/>
</dbReference>
<evidence type="ECO:0000256" key="7">
    <source>
        <dbReference type="SAM" id="MobiDB-lite"/>
    </source>
</evidence>
<dbReference type="PROSITE" id="PS51192">
    <property type="entry name" value="HELICASE_ATP_BIND_1"/>
    <property type="match status" value="1"/>
</dbReference>
<feature type="domain" description="Helicase ATP-binding" evidence="8">
    <location>
        <begin position="154"/>
        <end position="320"/>
    </location>
</feature>
<organism evidence="10 11">
    <name type="scientific">Brachionus plicatilis</name>
    <name type="common">Marine rotifer</name>
    <name type="synonym">Brachionus muelleri</name>
    <dbReference type="NCBI Taxonomy" id="10195"/>
    <lineage>
        <taxon>Eukaryota</taxon>
        <taxon>Metazoa</taxon>
        <taxon>Spiralia</taxon>
        <taxon>Gnathifera</taxon>
        <taxon>Rotifera</taxon>
        <taxon>Eurotatoria</taxon>
        <taxon>Monogononta</taxon>
        <taxon>Pseudotrocha</taxon>
        <taxon>Ploima</taxon>
        <taxon>Brachionidae</taxon>
        <taxon>Brachionus</taxon>
    </lineage>
</organism>
<proteinExistence type="inferred from homology"/>
<accession>A0A3M7PGC7</accession>
<dbReference type="GO" id="GO:0003724">
    <property type="term" value="F:RNA helicase activity"/>
    <property type="evidence" value="ECO:0007669"/>
    <property type="project" value="UniProtKB-EC"/>
</dbReference>
<sequence length="1005" mass="113692">MASKSCALSLVRQLYHLGVIEKFTGERKKKEKQKTVPFVVNFHDDLKKSLKEMCEIFDIQLDQNSPLIAKKKSKIFEQDDIKPGSTIVWSPPIPNWNAWMACNIDDGPLANMDSSTISENLYQNHMSKQSNNIYQQNTKDRKNLPVANFKKEILEAIEANSVIIVRGATGCGKTTQIPQYILEWYLSEHKGSECNIIVTQPRRISAISVAERVAFEQHEELGQSIGYSVRFDSMLPRPFGGVLFCTVGVLLRKLENGLRGISHVIVDEIHERDINTDFLLVLLRDMLLVNKSLKVILMSATIDATLFKAYFNNCPIVDIFGQTYPVQEYFLEDIVQILNFSPSESERKKRKDDDDDEGDEDECAADDQDADCNAIIASDYTPKTKNTMRQLSEKNLSFELIEALLKYIDQLNQPGSILIFLPGWNLISSLLKYLQNSAFFGTNKFILLPLHSQIPKEDQYRVFDDAPPGKTKIILSTNIAESSITINDIVYVIDSCKVKQKIFTSHNNMTNYATVWASKSNLQQRKGRAGRVRSGYCFYLISRPRFDRLDNHATPEIFRTPLLELALSIKLLKLGEIKDFLSRAIEPPPMDAVAEAIVALAEMEALDCKGELTSLGKILARLPIEPRLGKMIVIACCLSVGDAACVIAAATTFGEPFVVEGKYLRYMHRNLAGRRSSDHVALLIAFQQWLKAKWHGEQAERDFCEKKALNMQTLRMTYDAKNQLKDIMLMSGFPEQSLYEHTSFDSTNADTKLDILCSLLAYALYPNVCFHVDKRKLITPDAKFALIHKNSVNCFREVPVFRSPFFIFGEKIKTRAVSAKQLTMVTPAQLLLFGCDKIELCESDPSLICLDNWIYLRCDKETVRLVLSMRQALEKVLADCTEQPMLISNESEKNKIFVKNLDMLSDSMGIYVSFAKGTESAPANTLDKQDQNSTFETPRKKLVTEQNSFTSLNPNNVSVFGNSRNWQTGNNNGSQHLATRNVPRGFTQSQSGAQSSQFRFNKTNR</sequence>
<dbReference type="Pfam" id="PF00270">
    <property type="entry name" value="DEAD"/>
    <property type="match status" value="1"/>
</dbReference>
<dbReference type="Gene3D" id="3.30.160.20">
    <property type="match status" value="1"/>
</dbReference>
<keyword evidence="3" id="KW-0547">Nucleotide-binding</keyword>
<evidence type="ECO:0000259" key="8">
    <source>
        <dbReference type="PROSITE" id="PS51192"/>
    </source>
</evidence>
<dbReference type="Gene3D" id="1.20.120.1080">
    <property type="match status" value="1"/>
</dbReference>
<keyword evidence="6" id="KW-0067">ATP-binding</keyword>
<dbReference type="InterPro" id="IPR014001">
    <property type="entry name" value="Helicase_ATP-bd"/>
</dbReference>
<dbReference type="SMART" id="SM00847">
    <property type="entry name" value="HA2"/>
    <property type="match status" value="1"/>
</dbReference>
<feature type="region of interest" description="Disordered" evidence="7">
    <location>
        <begin position="945"/>
        <end position="1005"/>
    </location>
</feature>
<dbReference type="Pfam" id="PF21010">
    <property type="entry name" value="HA2_C"/>
    <property type="match status" value="1"/>
</dbReference>
<dbReference type="GO" id="GO:0045944">
    <property type="term" value="P:positive regulation of transcription by RNA polymerase II"/>
    <property type="evidence" value="ECO:0007669"/>
    <property type="project" value="TreeGrafter"/>
</dbReference>
<dbReference type="Pfam" id="PF00271">
    <property type="entry name" value="Helicase_C"/>
    <property type="match status" value="1"/>
</dbReference>
<reference evidence="10 11" key="1">
    <citation type="journal article" date="2018" name="Sci. Rep.">
        <title>Genomic signatures of local adaptation to the degree of environmental predictability in rotifers.</title>
        <authorList>
            <person name="Franch-Gras L."/>
            <person name="Hahn C."/>
            <person name="Garcia-Roger E.M."/>
            <person name="Carmona M.J."/>
            <person name="Serra M."/>
            <person name="Gomez A."/>
        </authorList>
    </citation>
    <scope>NUCLEOTIDE SEQUENCE [LARGE SCALE GENOMIC DNA]</scope>
    <source>
        <strain evidence="10">HYR1</strain>
    </source>
</reference>
<dbReference type="InterPro" id="IPR002464">
    <property type="entry name" value="DNA/RNA_helicase_DEAH_CS"/>
</dbReference>
<dbReference type="GO" id="GO:0005524">
    <property type="term" value="F:ATP binding"/>
    <property type="evidence" value="ECO:0007669"/>
    <property type="project" value="UniProtKB-KW"/>
</dbReference>
<dbReference type="InterPro" id="IPR011709">
    <property type="entry name" value="DEAD-box_helicase_OB_fold"/>
</dbReference>
<feature type="domain" description="Helicase C-terminal" evidence="9">
    <location>
        <begin position="400"/>
        <end position="573"/>
    </location>
</feature>
<dbReference type="GO" id="GO:1990904">
    <property type="term" value="C:ribonucleoprotein complex"/>
    <property type="evidence" value="ECO:0007669"/>
    <property type="project" value="TreeGrafter"/>
</dbReference>
<feature type="compositionally biased region" description="Acidic residues" evidence="7">
    <location>
        <begin position="353"/>
        <end position="365"/>
    </location>
</feature>
<dbReference type="SMART" id="SM00490">
    <property type="entry name" value="HELICc"/>
    <property type="match status" value="1"/>
</dbReference>
<dbReference type="InterPro" id="IPR011545">
    <property type="entry name" value="DEAD/DEAH_box_helicase_dom"/>
</dbReference>
<dbReference type="GO" id="GO:0050684">
    <property type="term" value="P:regulation of mRNA processing"/>
    <property type="evidence" value="ECO:0007669"/>
    <property type="project" value="TreeGrafter"/>
</dbReference>
<dbReference type="GO" id="GO:0043138">
    <property type="term" value="F:3'-5' DNA helicase activity"/>
    <property type="evidence" value="ECO:0007669"/>
    <property type="project" value="TreeGrafter"/>
</dbReference>
<dbReference type="PROSITE" id="PS00690">
    <property type="entry name" value="DEAH_ATP_HELICASE"/>
    <property type="match status" value="1"/>
</dbReference>
<evidence type="ECO:0000313" key="11">
    <source>
        <dbReference type="Proteomes" id="UP000276133"/>
    </source>
</evidence>
<dbReference type="AlphaFoldDB" id="A0A3M7PGC7"/>
<dbReference type="Pfam" id="PF07717">
    <property type="entry name" value="OB_NTP_bind"/>
    <property type="match status" value="1"/>
</dbReference>
<dbReference type="CDD" id="cd18791">
    <property type="entry name" value="SF2_C_RHA"/>
    <property type="match status" value="1"/>
</dbReference>
<dbReference type="PANTHER" id="PTHR18934:SF119">
    <property type="entry name" value="ATP-DEPENDENT RNA HELICASE A"/>
    <property type="match status" value="1"/>
</dbReference>
<dbReference type="OrthoDB" id="5600252at2759"/>
<evidence type="ECO:0000256" key="3">
    <source>
        <dbReference type="ARBA" id="ARBA00022741"/>
    </source>
</evidence>
<comment type="similarity">
    <text evidence="1">Belongs to the DEAD box helicase family. DEAH subfamily.</text>
</comment>
<dbReference type="SUPFAM" id="SSF52540">
    <property type="entry name" value="P-loop containing nucleoside triphosphate hydrolases"/>
    <property type="match status" value="1"/>
</dbReference>
<evidence type="ECO:0000256" key="6">
    <source>
        <dbReference type="ARBA" id="ARBA00022840"/>
    </source>
</evidence>
<dbReference type="GO" id="GO:0005730">
    <property type="term" value="C:nucleolus"/>
    <property type="evidence" value="ECO:0007669"/>
    <property type="project" value="TreeGrafter"/>
</dbReference>
<evidence type="ECO:0000313" key="10">
    <source>
        <dbReference type="EMBL" id="RMZ98165.1"/>
    </source>
</evidence>
<protein>
    <recommendedName>
        <fullName evidence="2">RNA helicase</fullName>
        <ecNumber evidence="2">3.6.4.13</ecNumber>
    </recommendedName>
</protein>
<dbReference type="PANTHER" id="PTHR18934">
    <property type="entry name" value="ATP-DEPENDENT RNA HELICASE"/>
    <property type="match status" value="1"/>
</dbReference>
<dbReference type="SUPFAM" id="SSF54768">
    <property type="entry name" value="dsRNA-binding domain-like"/>
    <property type="match status" value="1"/>
</dbReference>
<feature type="compositionally biased region" description="Polar residues" evidence="7">
    <location>
        <begin position="986"/>
        <end position="1005"/>
    </location>
</feature>
<dbReference type="EMBL" id="REGN01010941">
    <property type="protein sequence ID" value="RMZ98165.1"/>
    <property type="molecule type" value="Genomic_DNA"/>
</dbReference>
<dbReference type="Proteomes" id="UP000276133">
    <property type="component" value="Unassembled WGS sequence"/>
</dbReference>
<evidence type="ECO:0000259" key="9">
    <source>
        <dbReference type="PROSITE" id="PS51194"/>
    </source>
</evidence>
<evidence type="ECO:0000256" key="5">
    <source>
        <dbReference type="ARBA" id="ARBA00022806"/>
    </source>
</evidence>